<dbReference type="SMART" id="SM00342">
    <property type="entry name" value="HTH_ARAC"/>
    <property type="match status" value="1"/>
</dbReference>
<dbReference type="InterPro" id="IPR050204">
    <property type="entry name" value="AraC_XylS_family_regulators"/>
</dbReference>
<dbReference type="SUPFAM" id="SSF46689">
    <property type="entry name" value="Homeodomain-like"/>
    <property type="match status" value="2"/>
</dbReference>
<dbReference type="Gene3D" id="1.10.10.60">
    <property type="entry name" value="Homeodomain-like"/>
    <property type="match status" value="1"/>
</dbReference>
<dbReference type="EMBL" id="JACHEK010000011">
    <property type="protein sequence ID" value="MBB6146778.1"/>
    <property type="molecule type" value="Genomic_DNA"/>
</dbReference>
<name>A0A841K881_9BACT</name>
<reference evidence="5 6" key="1">
    <citation type="submission" date="2020-08" db="EMBL/GenBank/DDBJ databases">
        <title>Genomic Encyclopedia of Type Strains, Phase IV (KMG-IV): sequencing the most valuable type-strain genomes for metagenomic binning, comparative biology and taxonomic classification.</title>
        <authorList>
            <person name="Goeker M."/>
        </authorList>
    </citation>
    <scope>NUCLEOTIDE SEQUENCE [LARGE SCALE GENOMIC DNA]</scope>
    <source>
        <strain evidence="5 6">DSM 103733</strain>
    </source>
</reference>
<evidence type="ECO:0000256" key="3">
    <source>
        <dbReference type="ARBA" id="ARBA00023163"/>
    </source>
</evidence>
<dbReference type="PANTHER" id="PTHR46796">
    <property type="entry name" value="HTH-TYPE TRANSCRIPTIONAL ACTIVATOR RHAS-RELATED"/>
    <property type="match status" value="1"/>
</dbReference>
<evidence type="ECO:0000313" key="6">
    <source>
        <dbReference type="Proteomes" id="UP000538666"/>
    </source>
</evidence>
<keyword evidence="1" id="KW-0805">Transcription regulation</keyword>
<dbReference type="InterPro" id="IPR018060">
    <property type="entry name" value="HTH_AraC"/>
</dbReference>
<evidence type="ECO:0000256" key="2">
    <source>
        <dbReference type="ARBA" id="ARBA00023125"/>
    </source>
</evidence>
<dbReference type="GO" id="GO:0003700">
    <property type="term" value="F:DNA-binding transcription factor activity"/>
    <property type="evidence" value="ECO:0007669"/>
    <property type="project" value="InterPro"/>
</dbReference>
<evidence type="ECO:0000259" key="4">
    <source>
        <dbReference type="PROSITE" id="PS01124"/>
    </source>
</evidence>
<dbReference type="InterPro" id="IPR009057">
    <property type="entry name" value="Homeodomain-like_sf"/>
</dbReference>
<dbReference type="AlphaFoldDB" id="A0A841K881"/>
<dbReference type="GO" id="GO:0043565">
    <property type="term" value="F:sequence-specific DNA binding"/>
    <property type="evidence" value="ECO:0007669"/>
    <property type="project" value="InterPro"/>
</dbReference>
<proteinExistence type="predicted"/>
<evidence type="ECO:0000313" key="5">
    <source>
        <dbReference type="EMBL" id="MBB6146778.1"/>
    </source>
</evidence>
<organism evidence="5 6">
    <name type="scientific">Silvibacterium bohemicum</name>
    <dbReference type="NCBI Taxonomy" id="1577686"/>
    <lineage>
        <taxon>Bacteria</taxon>
        <taxon>Pseudomonadati</taxon>
        <taxon>Acidobacteriota</taxon>
        <taxon>Terriglobia</taxon>
        <taxon>Terriglobales</taxon>
        <taxon>Acidobacteriaceae</taxon>
        <taxon>Silvibacterium</taxon>
    </lineage>
</organism>
<dbReference type="InterPro" id="IPR018062">
    <property type="entry name" value="HTH_AraC-typ_CS"/>
</dbReference>
<dbReference type="PANTHER" id="PTHR46796:SF14">
    <property type="entry name" value="TRANSCRIPTIONAL REGULATORY PROTEIN"/>
    <property type="match status" value="1"/>
</dbReference>
<gene>
    <name evidence="5" type="ORF">HNQ77_004759</name>
</gene>
<dbReference type="Pfam" id="PF12833">
    <property type="entry name" value="HTH_18"/>
    <property type="match status" value="1"/>
</dbReference>
<protein>
    <submittedName>
        <fullName evidence="5">AraC-like DNA-binding protein</fullName>
    </submittedName>
</protein>
<accession>A0A841K881</accession>
<sequence length="308" mass="34767">MTTNPEEISEPFEVPGFVSESRPEFQNVRSVSNRSERPLFVARFRHDKPNLGLLEPTPLADQIMVSVELRPFRPINVFCDGHHKQKPESKSGALHLYDLRRSWCADIRDPFDTLHAFLPISSFRDFATEHGSTFLELRYETGDLYYDSVMLHMMQAMMPALERPHEVSALYLDSMFLAVRDHIAATYGIFDTKATSNKLGLTARQLRHALEYIEANLSKDVGLAEVANASATSVSSLTRGFKTSLGISPHRWVLNRRIALAQRLIYEGTTPLSDVAASCGFADQSHLTRVFVQKVGSSPATWRRKAQR</sequence>
<feature type="domain" description="HTH araC/xylS-type" evidence="4">
    <location>
        <begin position="207"/>
        <end position="305"/>
    </location>
</feature>
<dbReference type="Proteomes" id="UP000538666">
    <property type="component" value="Unassembled WGS sequence"/>
</dbReference>
<dbReference type="PROSITE" id="PS01124">
    <property type="entry name" value="HTH_ARAC_FAMILY_2"/>
    <property type="match status" value="1"/>
</dbReference>
<keyword evidence="3" id="KW-0804">Transcription</keyword>
<keyword evidence="6" id="KW-1185">Reference proteome</keyword>
<keyword evidence="2 5" id="KW-0238">DNA-binding</keyword>
<evidence type="ECO:0000256" key="1">
    <source>
        <dbReference type="ARBA" id="ARBA00023015"/>
    </source>
</evidence>
<dbReference type="OrthoDB" id="107004at2"/>
<dbReference type="PROSITE" id="PS00041">
    <property type="entry name" value="HTH_ARAC_FAMILY_1"/>
    <property type="match status" value="1"/>
</dbReference>
<dbReference type="RefSeq" id="WP_050061345.1">
    <property type="nucleotide sequence ID" value="NZ_JACHEK010000011.1"/>
</dbReference>
<comment type="caution">
    <text evidence="5">The sequence shown here is derived from an EMBL/GenBank/DDBJ whole genome shotgun (WGS) entry which is preliminary data.</text>
</comment>